<organism evidence="15 16">
    <name type="scientific">Acerihabitans arboris</name>
    <dbReference type="NCBI Taxonomy" id="2691583"/>
    <lineage>
        <taxon>Bacteria</taxon>
        <taxon>Pseudomonadati</taxon>
        <taxon>Pseudomonadota</taxon>
        <taxon>Gammaproteobacteria</taxon>
        <taxon>Enterobacterales</taxon>
        <taxon>Pectobacteriaceae</taxon>
        <taxon>Acerihabitans</taxon>
    </lineage>
</organism>
<evidence type="ECO:0000256" key="3">
    <source>
        <dbReference type="ARBA" id="ARBA00022801"/>
    </source>
</evidence>
<evidence type="ECO:0000256" key="2">
    <source>
        <dbReference type="ARBA" id="ARBA00022741"/>
    </source>
</evidence>
<name>A0A845SGR4_9GAMM</name>
<evidence type="ECO:0000256" key="1">
    <source>
        <dbReference type="ARBA" id="ARBA00009922"/>
    </source>
</evidence>
<sequence length="726" mass="82115">MSPGSDNANQRPVVDPIDSMNAGQRQAVVTTEGALRVIAGAGTGKTRTLTERYCYLVSRLGIAPKNILCVTFTNRAANEMKRRVRAVLGDRDLGTICTFHAFCVQLLKEDIHLLNYPRNFIILDMEDLKQILLKIFADMGLTLRDTTVKRTLDDVLEARKLYATTYIDDIYQLNNEQLKARFADARDRDEEIFLRYLYEQKKCFGCDFNDLINFATWILEKFPAVRQKWQDRMQYVMVDEFQDVSKRRYRLAQLLAGKHGNLFIVGDPDQTIYSWRGSHLRLFLDFDQVYPGAETIALGTNYRSTPEILAASNCLIEKNQVRFPKTLHAVKAGGWRPRYFHAKSDKLEAQWIVGEITRLRNTGVPPDHIAVLYRAHYLTRALEERFIERGVPYQIFSGIEFYGRREIKDVICYLRMVTAGDDVAFLRTLNVPARKFGKKRLETLAAYAEARNLSLYRALKENLDTDLLKGTQARRYVDAIEQVRAQRSGWSLGNTLQALLDLSGYEAFLRLQGDQERLDNVAELKRAVQNEGEDEEATLEDFLARIALFTTLDNEGKNDRVKLMTIHGAKGMEFPYVFICGMNEGVFPGRKISSAEEMEEERRLAYVAMTRAMDGLFLSDSAGVANDGIFKYPSRFIFDAGSENVAFDVPLDQALLGGMQNVARPGPPPPAAGASRFRVGDRVAHGVFGGGTVIAVNGYESAYSIKFDGLPTERSIQFSAPLAKMT</sequence>
<reference evidence="15 16" key="1">
    <citation type="submission" date="2019-12" db="EMBL/GenBank/DDBJ databases">
        <authorList>
            <person name="Lee S.D."/>
        </authorList>
    </citation>
    <scope>NUCLEOTIDE SEQUENCE [LARGE SCALE GENOMIC DNA]</scope>
    <source>
        <strain evidence="15 16">SAP-6</strain>
    </source>
</reference>
<keyword evidence="7" id="KW-0413">Isomerase</keyword>
<dbReference type="InterPro" id="IPR014016">
    <property type="entry name" value="UvrD-like_ATP-bd"/>
</dbReference>
<evidence type="ECO:0000256" key="8">
    <source>
        <dbReference type="ARBA" id="ARBA00034617"/>
    </source>
</evidence>
<evidence type="ECO:0000256" key="9">
    <source>
        <dbReference type="ARBA" id="ARBA00034808"/>
    </source>
</evidence>
<dbReference type="EC" id="5.6.2.4" evidence="9"/>
<dbReference type="GO" id="GO:0043138">
    <property type="term" value="F:3'-5' DNA helicase activity"/>
    <property type="evidence" value="ECO:0007669"/>
    <property type="project" value="UniProtKB-EC"/>
</dbReference>
<evidence type="ECO:0000313" key="16">
    <source>
        <dbReference type="Proteomes" id="UP000461443"/>
    </source>
</evidence>
<keyword evidence="3 12" id="KW-0378">Hydrolase</keyword>
<comment type="similarity">
    <text evidence="1">Belongs to the helicase family. UvrD subfamily.</text>
</comment>
<dbReference type="AlphaFoldDB" id="A0A845SGR4"/>
<dbReference type="Proteomes" id="UP000461443">
    <property type="component" value="Unassembled WGS sequence"/>
</dbReference>
<keyword evidence="2 12" id="KW-0547">Nucleotide-binding</keyword>
<dbReference type="Pfam" id="PF13361">
    <property type="entry name" value="UvrD_C"/>
    <property type="match status" value="1"/>
</dbReference>
<dbReference type="GO" id="GO:0033202">
    <property type="term" value="C:DNA helicase complex"/>
    <property type="evidence" value="ECO:0007669"/>
    <property type="project" value="TreeGrafter"/>
</dbReference>
<evidence type="ECO:0000256" key="4">
    <source>
        <dbReference type="ARBA" id="ARBA00022806"/>
    </source>
</evidence>
<proteinExistence type="inferred from homology"/>
<evidence type="ECO:0000259" key="13">
    <source>
        <dbReference type="PROSITE" id="PS51198"/>
    </source>
</evidence>
<dbReference type="Pfam" id="PF00580">
    <property type="entry name" value="UvrD-helicase"/>
    <property type="match status" value="1"/>
</dbReference>
<comment type="catalytic activity">
    <reaction evidence="8">
        <text>Couples ATP hydrolysis with the unwinding of duplex DNA by translocating in the 3'-5' direction.</text>
        <dbReference type="EC" id="5.6.2.4"/>
    </reaction>
</comment>
<comment type="catalytic activity">
    <reaction evidence="11">
        <text>ATP + H2O = ADP + phosphate + H(+)</text>
        <dbReference type="Rhea" id="RHEA:13065"/>
        <dbReference type="ChEBI" id="CHEBI:15377"/>
        <dbReference type="ChEBI" id="CHEBI:15378"/>
        <dbReference type="ChEBI" id="CHEBI:30616"/>
        <dbReference type="ChEBI" id="CHEBI:43474"/>
        <dbReference type="ChEBI" id="CHEBI:456216"/>
        <dbReference type="EC" id="5.6.2.4"/>
    </reaction>
</comment>
<dbReference type="EMBL" id="WUBS01000002">
    <property type="protein sequence ID" value="NDL61821.1"/>
    <property type="molecule type" value="Genomic_DNA"/>
</dbReference>
<dbReference type="Gene3D" id="1.10.486.10">
    <property type="entry name" value="PCRA, domain 4"/>
    <property type="match status" value="1"/>
</dbReference>
<evidence type="ECO:0000256" key="12">
    <source>
        <dbReference type="PROSITE-ProRule" id="PRU00560"/>
    </source>
</evidence>
<dbReference type="Gene3D" id="1.10.10.160">
    <property type="match status" value="1"/>
</dbReference>
<dbReference type="RefSeq" id="WP_162364500.1">
    <property type="nucleotide sequence ID" value="NZ_WUBS01000002.1"/>
</dbReference>
<protein>
    <recommendedName>
        <fullName evidence="9">DNA 3'-5' helicase</fullName>
        <ecNumber evidence="9">5.6.2.4</ecNumber>
    </recommendedName>
    <alternativeName>
        <fullName evidence="10">DNA 3'-5' helicase II</fullName>
    </alternativeName>
</protein>
<keyword evidence="6" id="KW-0238">DNA-binding</keyword>
<dbReference type="Gene3D" id="3.40.50.300">
    <property type="entry name" value="P-loop containing nucleotide triphosphate hydrolases"/>
    <property type="match status" value="2"/>
</dbReference>
<evidence type="ECO:0000256" key="10">
    <source>
        <dbReference type="ARBA" id="ARBA00034923"/>
    </source>
</evidence>
<evidence type="ECO:0000259" key="14">
    <source>
        <dbReference type="PROSITE" id="PS51217"/>
    </source>
</evidence>
<dbReference type="PANTHER" id="PTHR11070:SF2">
    <property type="entry name" value="ATP-DEPENDENT DNA HELICASE SRS2"/>
    <property type="match status" value="1"/>
</dbReference>
<feature type="domain" description="UvrD-like helicase C-terminal" evidence="14">
    <location>
        <begin position="306"/>
        <end position="571"/>
    </location>
</feature>
<dbReference type="InterPro" id="IPR000212">
    <property type="entry name" value="DNA_helicase_UvrD/REP"/>
</dbReference>
<dbReference type="GO" id="GO:0000725">
    <property type="term" value="P:recombinational repair"/>
    <property type="evidence" value="ECO:0007669"/>
    <property type="project" value="TreeGrafter"/>
</dbReference>
<comment type="caution">
    <text evidence="15">The sequence shown here is derived from an EMBL/GenBank/DDBJ whole genome shotgun (WGS) entry which is preliminary data.</text>
</comment>
<dbReference type="GO" id="GO:0005829">
    <property type="term" value="C:cytosol"/>
    <property type="evidence" value="ECO:0007669"/>
    <property type="project" value="TreeGrafter"/>
</dbReference>
<dbReference type="PROSITE" id="PS51198">
    <property type="entry name" value="UVRD_HELICASE_ATP_BIND"/>
    <property type="match status" value="1"/>
</dbReference>
<gene>
    <name evidence="15" type="ORF">GRH90_03465</name>
</gene>
<dbReference type="GO" id="GO:0016787">
    <property type="term" value="F:hydrolase activity"/>
    <property type="evidence" value="ECO:0007669"/>
    <property type="project" value="UniProtKB-UniRule"/>
</dbReference>
<feature type="domain" description="UvrD-like helicase ATP-binding" evidence="13">
    <location>
        <begin position="18"/>
        <end position="305"/>
    </location>
</feature>
<dbReference type="PANTHER" id="PTHR11070">
    <property type="entry name" value="UVRD / RECB / PCRA DNA HELICASE FAMILY MEMBER"/>
    <property type="match status" value="1"/>
</dbReference>
<evidence type="ECO:0000256" key="6">
    <source>
        <dbReference type="ARBA" id="ARBA00023125"/>
    </source>
</evidence>
<evidence type="ECO:0000313" key="15">
    <source>
        <dbReference type="EMBL" id="NDL61821.1"/>
    </source>
</evidence>
<keyword evidence="4 12" id="KW-0347">Helicase</keyword>
<accession>A0A845SGR4</accession>
<dbReference type="CDD" id="cd17932">
    <property type="entry name" value="DEXQc_UvrD"/>
    <property type="match status" value="1"/>
</dbReference>
<dbReference type="CDD" id="cd18807">
    <property type="entry name" value="SF1_C_UvrD"/>
    <property type="match status" value="1"/>
</dbReference>
<dbReference type="SUPFAM" id="SSF52540">
    <property type="entry name" value="P-loop containing nucleoside triphosphate hydrolases"/>
    <property type="match status" value="1"/>
</dbReference>
<evidence type="ECO:0000256" key="5">
    <source>
        <dbReference type="ARBA" id="ARBA00022840"/>
    </source>
</evidence>
<dbReference type="GO" id="GO:0005524">
    <property type="term" value="F:ATP binding"/>
    <property type="evidence" value="ECO:0007669"/>
    <property type="project" value="UniProtKB-UniRule"/>
</dbReference>
<dbReference type="PROSITE" id="PS51217">
    <property type="entry name" value="UVRD_HELICASE_CTER"/>
    <property type="match status" value="1"/>
</dbReference>
<dbReference type="InterPro" id="IPR014017">
    <property type="entry name" value="DNA_helicase_UvrD-like_C"/>
</dbReference>
<keyword evidence="16" id="KW-1185">Reference proteome</keyword>
<dbReference type="InterPro" id="IPR013986">
    <property type="entry name" value="DExx_box_DNA_helicase_dom_sf"/>
</dbReference>
<dbReference type="GO" id="GO:0003677">
    <property type="term" value="F:DNA binding"/>
    <property type="evidence" value="ECO:0007669"/>
    <property type="project" value="UniProtKB-KW"/>
</dbReference>
<evidence type="ECO:0000256" key="7">
    <source>
        <dbReference type="ARBA" id="ARBA00023235"/>
    </source>
</evidence>
<keyword evidence="5 12" id="KW-0067">ATP-binding</keyword>
<feature type="binding site" evidence="12">
    <location>
        <begin position="39"/>
        <end position="46"/>
    </location>
    <ligand>
        <name>ATP</name>
        <dbReference type="ChEBI" id="CHEBI:30616"/>
    </ligand>
</feature>
<dbReference type="InterPro" id="IPR027417">
    <property type="entry name" value="P-loop_NTPase"/>
</dbReference>
<reference evidence="15 16" key="2">
    <citation type="submission" date="2020-02" db="EMBL/GenBank/DDBJ databases">
        <title>The new genus of Enterobacteriales.</title>
        <authorList>
            <person name="Kim I.S."/>
        </authorList>
    </citation>
    <scope>NUCLEOTIDE SEQUENCE [LARGE SCALE GENOMIC DNA]</scope>
    <source>
        <strain evidence="15 16">SAP-6</strain>
    </source>
</reference>
<evidence type="ECO:0000256" key="11">
    <source>
        <dbReference type="ARBA" id="ARBA00048988"/>
    </source>
</evidence>